<name>C0EHL0_9FIRM</name>
<dbReference type="InterPro" id="IPR023346">
    <property type="entry name" value="Lysozyme-like_dom_sf"/>
</dbReference>
<dbReference type="Gene3D" id="1.10.530.10">
    <property type="match status" value="1"/>
</dbReference>
<dbReference type="HOGENOM" id="CLU_065765_7_0_9"/>
<evidence type="ECO:0000259" key="1">
    <source>
        <dbReference type="Pfam" id="PF01464"/>
    </source>
</evidence>
<proteinExistence type="predicted"/>
<reference evidence="2 3" key="1">
    <citation type="submission" date="2009-01" db="EMBL/GenBank/DDBJ databases">
        <authorList>
            <person name="Fulton L."/>
            <person name="Clifton S."/>
            <person name="Fulton B."/>
            <person name="Xu J."/>
            <person name="Minx P."/>
            <person name="Pepin K.H."/>
            <person name="Johnson M."/>
            <person name="Bhonagiri V."/>
            <person name="Nash W.E."/>
            <person name="Mardis E.R."/>
            <person name="Wilson R.K."/>
        </authorList>
    </citation>
    <scope>NUCLEOTIDE SEQUENCE [LARGE SCALE GENOMIC DNA]</scope>
    <source>
        <strain evidence="2 3">DSM 5476</strain>
    </source>
</reference>
<gene>
    <name evidence="2" type="ORF">CLOSTMETH_03355</name>
</gene>
<evidence type="ECO:0000313" key="2">
    <source>
        <dbReference type="EMBL" id="EEG29028.1"/>
    </source>
</evidence>
<dbReference type="SUPFAM" id="SSF53955">
    <property type="entry name" value="Lysozyme-like"/>
    <property type="match status" value="1"/>
</dbReference>
<dbReference type="CDD" id="cd16896">
    <property type="entry name" value="LT_Slt70-like"/>
    <property type="match status" value="1"/>
</dbReference>
<dbReference type="InterPro" id="IPR008258">
    <property type="entry name" value="Transglycosylase_SLT_dom_1"/>
</dbReference>
<dbReference type="Pfam" id="PF01464">
    <property type="entry name" value="SLT"/>
    <property type="match status" value="1"/>
</dbReference>
<sequence length="188" mass="21883">MKKAKRLWVIPLLLVVIAAAILAIYKGTHILYLQAYPKEYSEYVTKYSQEYGVDEHLVYAVIRCESSFNPEAVSHVGARGLMQLMDETYQWARSRMQDERDISYDDIFDPELNIQYGTYVLKLLLDEFPSPETAIAAYHAGWGNVKKWLDDPEKSDNGQDLQSIPFGNTDKYVRRVMHTKQIYDKLYK</sequence>
<comment type="caution">
    <text evidence="2">The sequence shown here is derived from an EMBL/GenBank/DDBJ whole genome shotgun (WGS) entry which is preliminary data.</text>
</comment>
<dbReference type="STRING" id="537013.CLOSTMETH_03355"/>
<feature type="domain" description="Transglycosylase SLT" evidence="1">
    <location>
        <begin position="43"/>
        <end position="155"/>
    </location>
</feature>
<keyword evidence="3" id="KW-1185">Reference proteome</keyword>
<dbReference type="PANTHER" id="PTHR37423:SF2">
    <property type="entry name" value="MEMBRANE-BOUND LYTIC MUREIN TRANSGLYCOSYLASE C"/>
    <property type="match status" value="1"/>
</dbReference>
<reference evidence="2 3" key="2">
    <citation type="submission" date="2009-02" db="EMBL/GenBank/DDBJ databases">
        <title>Draft genome sequence of Clostridium methylpentosum (DSM 5476).</title>
        <authorList>
            <person name="Sudarsanam P."/>
            <person name="Ley R."/>
            <person name="Guruge J."/>
            <person name="Turnbaugh P.J."/>
            <person name="Mahowald M."/>
            <person name="Liep D."/>
            <person name="Gordon J."/>
        </authorList>
    </citation>
    <scope>NUCLEOTIDE SEQUENCE [LARGE SCALE GENOMIC DNA]</scope>
    <source>
        <strain evidence="2 3">DSM 5476</strain>
    </source>
</reference>
<organism evidence="2 3">
    <name type="scientific">[Clostridium] methylpentosum DSM 5476</name>
    <dbReference type="NCBI Taxonomy" id="537013"/>
    <lineage>
        <taxon>Bacteria</taxon>
        <taxon>Bacillati</taxon>
        <taxon>Bacillota</taxon>
        <taxon>Clostridia</taxon>
        <taxon>Eubacteriales</taxon>
        <taxon>Oscillospiraceae</taxon>
        <taxon>Oscillospiraceae incertae sedis</taxon>
    </lineage>
</organism>
<accession>C0EHL0</accession>
<dbReference type="EMBL" id="ACEC01000118">
    <property type="protein sequence ID" value="EEG29028.1"/>
    <property type="molecule type" value="Genomic_DNA"/>
</dbReference>
<dbReference type="Proteomes" id="UP000003340">
    <property type="component" value="Unassembled WGS sequence"/>
</dbReference>
<dbReference type="PANTHER" id="PTHR37423">
    <property type="entry name" value="SOLUBLE LYTIC MUREIN TRANSGLYCOSYLASE-RELATED"/>
    <property type="match status" value="1"/>
</dbReference>
<dbReference type="eggNOG" id="COG0741">
    <property type="taxonomic scope" value="Bacteria"/>
</dbReference>
<protein>
    <submittedName>
        <fullName evidence="2">Transglycosylase SLT domain protein</fullName>
    </submittedName>
</protein>
<dbReference type="AlphaFoldDB" id="C0EHL0"/>
<evidence type="ECO:0000313" key="3">
    <source>
        <dbReference type="Proteomes" id="UP000003340"/>
    </source>
</evidence>